<accession>A0ABQ5S3I1</accession>
<feature type="compositionally biased region" description="Polar residues" evidence="2">
    <location>
        <begin position="1064"/>
        <end position="1086"/>
    </location>
</feature>
<feature type="compositionally biased region" description="Low complexity" evidence="2">
    <location>
        <begin position="216"/>
        <end position="233"/>
    </location>
</feature>
<organism evidence="3 4">
    <name type="scientific">Volvox africanus</name>
    <dbReference type="NCBI Taxonomy" id="51714"/>
    <lineage>
        <taxon>Eukaryota</taxon>
        <taxon>Viridiplantae</taxon>
        <taxon>Chlorophyta</taxon>
        <taxon>core chlorophytes</taxon>
        <taxon>Chlorophyceae</taxon>
        <taxon>CS clade</taxon>
        <taxon>Chlamydomonadales</taxon>
        <taxon>Volvocaceae</taxon>
        <taxon>Volvox</taxon>
    </lineage>
</organism>
<feature type="compositionally biased region" description="Basic and acidic residues" evidence="2">
    <location>
        <begin position="1028"/>
        <end position="1060"/>
    </location>
</feature>
<comment type="caution">
    <text evidence="3">The sequence shown here is derived from an EMBL/GenBank/DDBJ whole genome shotgun (WGS) entry which is preliminary data.</text>
</comment>
<dbReference type="InterPro" id="IPR032675">
    <property type="entry name" value="LRR_dom_sf"/>
</dbReference>
<name>A0ABQ5S3I1_9CHLO</name>
<dbReference type="PANTHER" id="PTHR24113:SF15">
    <property type="entry name" value="NACHT DOMAIN-CONTAINING PROTEIN"/>
    <property type="match status" value="1"/>
</dbReference>
<feature type="region of interest" description="Disordered" evidence="2">
    <location>
        <begin position="383"/>
        <end position="454"/>
    </location>
</feature>
<evidence type="ECO:0000313" key="3">
    <source>
        <dbReference type="EMBL" id="GLI64472.1"/>
    </source>
</evidence>
<proteinExistence type="predicted"/>
<evidence type="ECO:0000256" key="2">
    <source>
        <dbReference type="SAM" id="MobiDB-lite"/>
    </source>
</evidence>
<feature type="region of interest" description="Disordered" evidence="2">
    <location>
        <begin position="216"/>
        <end position="341"/>
    </location>
</feature>
<protein>
    <submittedName>
        <fullName evidence="3">Uncharacterized protein</fullName>
    </submittedName>
</protein>
<feature type="compositionally biased region" description="Low complexity" evidence="2">
    <location>
        <begin position="294"/>
        <end position="307"/>
    </location>
</feature>
<reference evidence="3 4" key="1">
    <citation type="journal article" date="2023" name="IScience">
        <title>Expanded male sex-determining region conserved during the evolution of homothallism in the green alga Volvox.</title>
        <authorList>
            <person name="Yamamoto K."/>
            <person name="Matsuzaki R."/>
            <person name="Mahakham W."/>
            <person name="Heman W."/>
            <person name="Sekimoto H."/>
            <person name="Kawachi M."/>
            <person name="Minakuchi Y."/>
            <person name="Toyoda A."/>
            <person name="Nozaki H."/>
        </authorList>
    </citation>
    <scope>NUCLEOTIDE SEQUENCE [LARGE SCALE GENOMIC DNA]</scope>
    <source>
        <strain evidence="3 4">NIES-4468</strain>
    </source>
</reference>
<comment type="subcellular location">
    <subcellularLocation>
        <location evidence="1">Cytoplasm</location>
        <location evidence="1">Cytoskeleton</location>
        <location evidence="1">Cilium axoneme</location>
    </subcellularLocation>
</comment>
<dbReference type="InterPro" id="IPR001611">
    <property type="entry name" value="Leu-rich_rpt"/>
</dbReference>
<feature type="compositionally biased region" description="Low complexity" evidence="2">
    <location>
        <begin position="384"/>
        <end position="396"/>
    </location>
</feature>
<feature type="region of interest" description="Disordered" evidence="2">
    <location>
        <begin position="955"/>
        <end position="974"/>
    </location>
</feature>
<feature type="compositionally biased region" description="Basic and acidic residues" evidence="2">
    <location>
        <begin position="264"/>
        <end position="283"/>
    </location>
</feature>
<evidence type="ECO:0000313" key="4">
    <source>
        <dbReference type="Proteomes" id="UP001165090"/>
    </source>
</evidence>
<keyword evidence="4" id="KW-1185">Reference proteome</keyword>
<dbReference type="SUPFAM" id="SSF52047">
    <property type="entry name" value="RNI-like"/>
    <property type="match status" value="1"/>
</dbReference>
<gene>
    <name evidence="3" type="ORF">VaNZ11_007746</name>
</gene>
<dbReference type="EMBL" id="BSDZ01000019">
    <property type="protein sequence ID" value="GLI64472.1"/>
    <property type="molecule type" value="Genomic_DNA"/>
</dbReference>
<dbReference type="InterPro" id="IPR027038">
    <property type="entry name" value="RanGap"/>
</dbReference>
<evidence type="ECO:0000256" key="1">
    <source>
        <dbReference type="ARBA" id="ARBA00004430"/>
    </source>
</evidence>
<sequence length="1246" mass="130474">MPPVLDDGLPPHLHRTVQATLNGKRDVFKPPPRKQAPSLSIPLTPADLDLESGPLPASGASSLYGEGSRSGPLGDASSAWNSLTHKAASVRGGRAPSLEQLVDSPPSGPNILSAARLVGSAWVRQQEREWYRGQLAKRGERVNAEAERLFLTTIGPLGMSMNIWRKKEHQVEGVALRNVMREEALELHRLRLEEWNPRLTSQSATAAVQAAVATTRENSTASSAATSTAAAASVHGDPEDTRSSTAPGGRPAGRRRCMSALPHRYMETDMDRTRIRKALDKLAAKHAAPPTSGTETTAPAPDTAASPGQGMPRGRRAGPEQVTGGSGGEGGVGGNDTAAPTSPLQLLRSLRARREARWLSETPAMAARVSAFMEVESPASPRVAAGATAGHRASAAPRVPLRAAGPPRTPHEGAATLTSLTLRPASGHGTGAGMGTGTGTGTGSGAPGDGGVSFSRAASLSQLQGSSPLGSPQRQQQTLRQQEELELAQLPPDKATLAVKLVDLYEDSCRKYRLHAEPSMCSALRRSCAAVPGEPRSHSLELVALTLTNRESAAALAEVLTHCTHVTAVTLDRCAVGVEAMGVILPALWVLPLKRLTTISMEFPPPTWPLLQRALGRPTVWGAEATWWLSLRHLALTGNGLADQGLCALVEVLTVMPHLQSLALRQCGISDLSAPRLERLLVDVSSLRELDLGYNNLGSKALGALARGLPKAKELRRLSLSWNSIGNGVAQLCWTVMRLGPRHCRLEELDLAGTDLVAEDLFALAAILRTWRKTSVRQINLSHNNLVGVAGQCLLRHLNHLMPAPSQQQQQQQDPNSNNPATSAECAGDASGPVVDTPSPTGPAVASPTSGASFRSALEAAGGPGLGGNSGGGSKPLVPILKVPGGGPPAGARPDSPVKRLTINPTPQAAAPPPSTAAAPTQPEDPLSTRPSSTSLFSNNVEAAVAAAPAAFRSAGARGGGARGGGSGGGATADQEPMMVITTGCIVQPCLAPGAKLLVHPDGRPLAPTYSDDYEDGGIPARTYGGLTDRDRERLQEREREREQERERARERERERERRLGAGSTSRISSPSQTAGSHPSSDTSGTPAAAAIAAAATGVRGSVSGRLSPGPRTAKSQSQAASGPGGGEVRGAAAEVVVEPSGPHALHHALFDLSLDLPDREVAALLVEHEVEARRHGYLSAFKGVKWRGEVCKRDGVDLSPFDPVFLGWTHSLPQEGRLELLVAALPAQLCAWLANPRLHCNAEQS</sequence>
<dbReference type="Proteomes" id="UP001165090">
    <property type="component" value="Unassembled WGS sequence"/>
</dbReference>
<dbReference type="SMART" id="SM00368">
    <property type="entry name" value="LRR_RI"/>
    <property type="match status" value="6"/>
</dbReference>
<feature type="compositionally biased region" description="Gly residues" evidence="2">
    <location>
        <begin position="957"/>
        <end position="971"/>
    </location>
</feature>
<feature type="region of interest" description="Disordered" evidence="2">
    <location>
        <begin position="1008"/>
        <end position="1130"/>
    </location>
</feature>
<feature type="compositionally biased region" description="Gly residues" evidence="2">
    <location>
        <begin position="428"/>
        <end position="451"/>
    </location>
</feature>
<feature type="compositionally biased region" description="Gly residues" evidence="2">
    <location>
        <begin position="324"/>
        <end position="334"/>
    </location>
</feature>
<feature type="region of interest" description="Disordered" evidence="2">
    <location>
        <begin position="804"/>
        <end position="935"/>
    </location>
</feature>
<dbReference type="Gene3D" id="3.80.10.10">
    <property type="entry name" value="Ribonuclease Inhibitor"/>
    <property type="match status" value="1"/>
</dbReference>
<dbReference type="Pfam" id="PF13516">
    <property type="entry name" value="LRR_6"/>
    <property type="match status" value="2"/>
</dbReference>
<dbReference type="PANTHER" id="PTHR24113">
    <property type="entry name" value="RAN GTPASE-ACTIVATING PROTEIN 1"/>
    <property type="match status" value="1"/>
</dbReference>
<feature type="region of interest" description="Disordered" evidence="2">
    <location>
        <begin position="21"/>
        <end position="77"/>
    </location>
</feature>
<feature type="compositionally biased region" description="Gly residues" evidence="2">
    <location>
        <begin position="862"/>
        <end position="874"/>
    </location>
</feature>